<comment type="caution">
    <text evidence="3">The sequence shown here is derived from an EMBL/GenBank/DDBJ whole genome shotgun (WGS) entry which is preliminary data.</text>
</comment>
<sequence>MSLIISLVVFLPVSHTPVSFSAPPQYPSATSSHVIDNKFIPSPMLSSSSGTSEAGKQIAHSLSSFPTGSMSSPTTSALSSGLNDGSWGVTHY</sequence>
<feature type="chain" id="PRO_5047207476" evidence="2">
    <location>
        <begin position="22"/>
        <end position="92"/>
    </location>
</feature>
<reference evidence="3 4" key="1">
    <citation type="journal article" date="2024" name="G3 (Bethesda)">
        <title>Genome assembly of Hibiscus sabdariffa L. provides insights into metabolisms of medicinal natural products.</title>
        <authorList>
            <person name="Kim T."/>
        </authorList>
    </citation>
    <scope>NUCLEOTIDE SEQUENCE [LARGE SCALE GENOMIC DNA]</scope>
    <source>
        <strain evidence="3">TK-2024</strain>
        <tissue evidence="3">Old leaves</tissue>
    </source>
</reference>
<keyword evidence="4" id="KW-1185">Reference proteome</keyword>
<proteinExistence type="predicted"/>
<accession>A0ABR2BCH7</accession>
<dbReference type="Proteomes" id="UP001472677">
    <property type="component" value="Unassembled WGS sequence"/>
</dbReference>
<evidence type="ECO:0000256" key="2">
    <source>
        <dbReference type="SAM" id="SignalP"/>
    </source>
</evidence>
<feature type="signal peptide" evidence="2">
    <location>
        <begin position="1"/>
        <end position="21"/>
    </location>
</feature>
<protein>
    <submittedName>
        <fullName evidence="3">Uncharacterized protein</fullName>
    </submittedName>
</protein>
<name>A0ABR2BCH7_9ROSI</name>
<organism evidence="3 4">
    <name type="scientific">Hibiscus sabdariffa</name>
    <name type="common">roselle</name>
    <dbReference type="NCBI Taxonomy" id="183260"/>
    <lineage>
        <taxon>Eukaryota</taxon>
        <taxon>Viridiplantae</taxon>
        <taxon>Streptophyta</taxon>
        <taxon>Embryophyta</taxon>
        <taxon>Tracheophyta</taxon>
        <taxon>Spermatophyta</taxon>
        <taxon>Magnoliopsida</taxon>
        <taxon>eudicotyledons</taxon>
        <taxon>Gunneridae</taxon>
        <taxon>Pentapetalae</taxon>
        <taxon>rosids</taxon>
        <taxon>malvids</taxon>
        <taxon>Malvales</taxon>
        <taxon>Malvaceae</taxon>
        <taxon>Malvoideae</taxon>
        <taxon>Hibiscus</taxon>
    </lineage>
</organism>
<dbReference type="EMBL" id="JBBPBM010000134">
    <property type="protein sequence ID" value="KAK8504826.1"/>
    <property type="molecule type" value="Genomic_DNA"/>
</dbReference>
<evidence type="ECO:0000313" key="4">
    <source>
        <dbReference type="Proteomes" id="UP001472677"/>
    </source>
</evidence>
<evidence type="ECO:0000313" key="3">
    <source>
        <dbReference type="EMBL" id="KAK8504826.1"/>
    </source>
</evidence>
<feature type="compositionally biased region" description="Low complexity" evidence="1">
    <location>
        <begin position="68"/>
        <end position="82"/>
    </location>
</feature>
<keyword evidence="2" id="KW-0732">Signal</keyword>
<evidence type="ECO:0000256" key="1">
    <source>
        <dbReference type="SAM" id="MobiDB-lite"/>
    </source>
</evidence>
<feature type="region of interest" description="Disordered" evidence="1">
    <location>
        <begin position="45"/>
        <end position="92"/>
    </location>
</feature>
<gene>
    <name evidence="3" type="ORF">V6N12_033077</name>
</gene>